<evidence type="ECO:0000313" key="3">
    <source>
        <dbReference type="Proteomes" id="UP000007797"/>
    </source>
</evidence>
<sequence>MAYGHLFLIIITLYLVNCIQESILKRIRIEEVSYLGVEIPSRRIYLEKHSEFITTTTLVAKKYSHLQNDIKWLISHRHYGVLKEILLLHHQKIDTDSLFTLEYVHSFFQSIATVGDSVVYNLLFKTFYNRLKDYLVGLKLKKSLDNVIPTYLGTIIQSHGNIDIWKSMIGFVSDCFPTMKTIKSRLPSVLYHLKDGDIKRLIHQCIVKGRLEILDDIITSLKDRSVFSPMSSSINGQMPVGLYDQSDSVFYPPPNLESRNKIKTILEYLYVNLPNQLFYKIVDESPLVVMSNNTNILFYYFDKDPVYYAECYFFYNHLYQDTNLDEVKMQHTTLSLLLTHYQDKLNIDIKSIDSVIQAKEDEFNYYLFWLVEAHYKFLKLHKSTFKIISDRIQSSQQQIIRFINNHFDQLVEVLDQWMKLLDYILERFGFEMIYWYGDLKLVKESYNLIKNKIRVDQDKVKSDNLLIKHKLLDQSGLFESMVTWRWDIVEFLVLETDISFRSSPRLLQDALSNGYFLVADRLLETNPYLPQTLNSSIVSVNSVEMATYFQKTRPQLSQDNQKNITLTKYFLDRHLEEPHFEFPSFINDLSKNSHYLPVIEYIDHYLKQNSKSGGGGFLKSFIIPIDSAIKRLDIELIKCVVDLGIPFEVTEFTPWQTVGQYGSMDWVETLLLNNQPMVRIGSFKLISVLF</sequence>
<feature type="signal peptide" evidence="1">
    <location>
        <begin position="1"/>
        <end position="18"/>
    </location>
</feature>
<dbReference type="KEGG" id="dfa:DFA_10760"/>
<reference evidence="3" key="1">
    <citation type="journal article" date="2011" name="Genome Res.">
        <title>Phylogeny-wide analysis of social amoeba genomes highlights ancient origins for complex intercellular communication.</title>
        <authorList>
            <person name="Heidel A.J."/>
            <person name="Lawal H.M."/>
            <person name="Felder M."/>
            <person name="Schilde C."/>
            <person name="Helps N.R."/>
            <person name="Tunggal B."/>
            <person name="Rivero F."/>
            <person name="John U."/>
            <person name="Schleicher M."/>
            <person name="Eichinger L."/>
            <person name="Platzer M."/>
            <person name="Noegel A.A."/>
            <person name="Schaap P."/>
            <person name="Gloeckner G."/>
        </authorList>
    </citation>
    <scope>NUCLEOTIDE SEQUENCE [LARGE SCALE GENOMIC DNA]</scope>
    <source>
        <strain evidence="3">SH3</strain>
    </source>
</reference>
<evidence type="ECO:0000313" key="2">
    <source>
        <dbReference type="EMBL" id="EGG14887.1"/>
    </source>
</evidence>
<feature type="chain" id="PRO_5003320120" evidence="1">
    <location>
        <begin position="19"/>
        <end position="690"/>
    </location>
</feature>
<organism evidence="2 3">
    <name type="scientific">Cavenderia fasciculata</name>
    <name type="common">Slime mold</name>
    <name type="synonym">Dictyostelium fasciculatum</name>
    <dbReference type="NCBI Taxonomy" id="261658"/>
    <lineage>
        <taxon>Eukaryota</taxon>
        <taxon>Amoebozoa</taxon>
        <taxon>Evosea</taxon>
        <taxon>Eumycetozoa</taxon>
        <taxon>Dictyostelia</taxon>
        <taxon>Acytosteliales</taxon>
        <taxon>Cavenderiaceae</taxon>
        <taxon>Cavenderia</taxon>
    </lineage>
</organism>
<gene>
    <name evidence="2" type="ORF">DFA_10760</name>
</gene>
<dbReference type="RefSeq" id="XP_004351403.1">
    <property type="nucleotide sequence ID" value="XM_004351351.1"/>
</dbReference>
<dbReference type="AlphaFoldDB" id="F4QBB5"/>
<proteinExistence type="predicted"/>
<keyword evidence="3" id="KW-1185">Reference proteome</keyword>
<evidence type="ECO:0000256" key="1">
    <source>
        <dbReference type="SAM" id="SignalP"/>
    </source>
</evidence>
<name>F4QBB5_CACFS</name>
<dbReference type="Proteomes" id="UP000007797">
    <property type="component" value="Unassembled WGS sequence"/>
</dbReference>
<dbReference type="EMBL" id="GL883027">
    <property type="protein sequence ID" value="EGG14887.1"/>
    <property type="molecule type" value="Genomic_DNA"/>
</dbReference>
<accession>F4QBB5</accession>
<dbReference type="GeneID" id="14866887"/>
<protein>
    <submittedName>
        <fullName evidence="2">Uncharacterized protein</fullName>
    </submittedName>
</protein>
<keyword evidence="1" id="KW-0732">Signal</keyword>